<evidence type="ECO:0000256" key="1">
    <source>
        <dbReference type="SAM" id="MobiDB-lite"/>
    </source>
</evidence>
<dbReference type="InterPro" id="IPR036869">
    <property type="entry name" value="J_dom_sf"/>
</dbReference>
<feature type="region of interest" description="Disordered" evidence="1">
    <location>
        <begin position="454"/>
        <end position="555"/>
    </location>
</feature>
<dbReference type="CDD" id="cd06257">
    <property type="entry name" value="DnaJ"/>
    <property type="match status" value="1"/>
</dbReference>
<dbReference type="GO" id="GO:0051083">
    <property type="term" value="P:'de novo' cotranslational protein folding"/>
    <property type="evidence" value="ECO:0007669"/>
    <property type="project" value="InterPro"/>
</dbReference>
<feature type="domain" description="J" evidence="2">
    <location>
        <begin position="41"/>
        <end position="110"/>
    </location>
</feature>
<dbReference type="GO" id="GO:0006450">
    <property type="term" value="P:regulation of translational fidelity"/>
    <property type="evidence" value="ECO:0007669"/>
    <property type="project" value="InterPro"/>
</dbReference>
<protein>
    <recommendedName>
        <fullName evidence="6">DnaJ homolog subfamily C member 2</fullName>
    </recommendedName>
</protein>
<dbReference type="GO" id="GO:0043022">
    <property type="term" value="F:ribosome binding"/>
    <property type="evidence" value="ECO:0007669"/>
    <property type="project" value="InterPro"/>
</dbReference>
<feature type="region of interest" description="Disordered" evidence="1">
    <location>
        <begin position="364"/>
        <end position="388"/>
    </location>
</feature>
<dbReference type="SUPFAM" id="SSF46565">
    <property type="entry name" value="Chaperone J-domain"/>
    <property type="match status" value="1"/>
</dbReference>
<feature type="domain" description="Myb-like" evidence="3">
    <location>
        <begin position="537"/>
        <end position="592"/>
    </location>
</feature>
<feature type="compositionally biased region" description="Low complexity" evidence="1">
    <location>
        <begin position="475"/>
        <end position="484"/>
    </location>
</feature>
<dbReference type="Pfam" id="PF21884">
    <property type="entry name" value="ZUO1-like_ZHD"/>
    <property type="match status" value="1"/>
</dbReference>
<dbReference type="GO" id="GO:0005829">
    <property type="term" value="C:cytosol"/>
    <property type="evidence" value="ECO:0007669"/>
    <property type="project" value="TreeGrafter"/>
</dbReference>
<dbReference type="InterPro" id="IPR044634">
    <property type="entry name" value="Zuotin/DnaJC2"/>
</dbReference>
<dbReference type="SMART" id="SM00717">
    <property type="entry name" value="SANT"/>
    <property type="match status" value="2"/>
</dbReference>
<evidence type="ECO:0008006" key="6">
    <source>
        <dbReference type="Google" id="ProtNLM"/>
    </source>
</evidence>
<dbReference type="InterPro" id="IPR054076">
    <property type="entry name" value="ZUO1-like_ZHD"/>
</dbReference>
<name>A0AB34K603_PRYPA</name>
<dbReference type="Pfam" id="PF23082">
    <property type="entry name" value="Myb_DNA-binding_2"/>
    <property type="match status" value="1"/>
</dbReference>
<dbReference type="EMBL" id="JBGBPQ010000002">
    <property type="protein sequence ID" value="KAL1528361.1"/>
    <property type="molecule type" value="Genomic_DNA"/>
</dbReference>
<proteinExistence type="predicted"/>
<dbReference type="Gene3D" id="1.10.10.60">
    <property type="entry name" value="Homeodomain-like"/>
    <property type="match status" value="2"/>
</dbReference>
<keyword evidence="5" id="KW-1185">Reference proteome</keyword>
<dbReference type="Pfam" id="PF00249">
    <property type="entry name" value="Myb_DNA-binding"/>
    <property type="match status" value="1"/>
</dbReference>
<dbReference type="PANTHER" id="PTHR43999">
    <property type="entry name" value="DNAJ HOMOLOG SUBFAMILY C MEMBER 2"/>
    <property type="match status" value="1"/>
</dbReference>
<sequence length="604" mass="67783">MEPPMQETSMEEEADERFAVSVPKHKPKSKAELRSRLSDGDPYKLLELDGLRWRASAEDIKRAYRRLALKHHPDKQQTTDDSGDAMFKAITEAFELLYDVKKRREFDSLDEFDDSIPAFDPESDDFIETFAPVFERNSRWSELPHAPLLGDHSSSFDQVAAFYNFWFDFKTWRDFADADEYQPEDASFREERRWMERQNEKLRAKKRKEEKARITRLVQLAYGHDPRVKAHLVAQKEQKTKAKMERAARVQREKEQEAKVESDRLAQEQREKEEAALREKADAAERKKQKEKQQKAVRKARARLRAVCKADSLCEDEPTEMLCNRLSLERLESLCDQLEAARAVHVEDAKRLIAAELEAEAKLEDEEKTKSQADAASAADATKARASVTKPPWTENELGLLTKAANKFPGGVPSRWLKMAEFINHLASPCNSRTEEEVIVKVKSLRAEVALKATHAAGKQDPSPAPSPPAPPAPKKSTSSATTPRVVTPNPGTADEEPKPAMRESSTVAPTGGSPRPAMPASTCSSKNTEAAPTPAAETTASEEWSPQQQRSLEQALAKFPASVGAERWDRIAECVVGKTKAECVIRFQQIVAALKAKRAAAGK</sequence>
<accession>A0AB34K603</accession>
<dbReference type="Proteomes" id="UP001515480">
    <property type="component" value="Unassembled WGS sequence"/>
</dbReference>
<dbReference type="InterPro" id="IPR009057">
    <property type="entry name" value="Homeodomain-like_sf"/>
</dbReference>
<dbReference type="PROSITE" id="PS00636">
    <property type="entry name" value="DNAJ_1"/>
    <property type="match status" value="1"/>
</dbReference>
<dbReference type="InterPro" id="IPR001005">
    <property type="entry name" value="SANT/Myb"/>
</dbReference>
<dbReference type="SUPFAM" id="SSF46689">
    <property type="entry name" value="Homeodomain-like"/>
    <property type="match status" value="2"/>
</dbReference>
<dbReference type="InterPro" id="IPR001623">
    <property type="entry name" value="DnaJ_domain"/>
</dbReference>
<feature type="compositionally biased region" description="Low complexity" evidence="1">
    <location>
        <begin position="372"/>
        <end position="387"/>
    </location>
</feature>
<gene>
    <name evidence="4" type="ORF">AB1Y20_009714</name>
</gene>
<evidence type="ECO:0000313" key="5">
    <source>
        <dbReference type="Proteomes" id="UP001515480"/>
    </source>
</evidence>
<feature type="compositionally biased region" description="Pro residues" evidence="1">
    <location>
        <begin position="463"/>
        <end position="474"/>
    </location>
</feature>
<dbReference type="PANTHER" id="PTHR43999:SF1">
    <property type="entry name" value="DNAJ HOMOLOG SUBFAMILY C MEMBER 2"/>
    <property type="match status" value="1"/>
</dbReference>
<dbReference type="Pfam" id="PF00226">
    <property type="entry name" value="DnaJ"/>
    <property type="match status" value="1"/>
</dbReference>
<dbReference type="PRINTS" id="PR00625">
    <property type="entry name" value="JDOMAIN"/>
</dbReference>
<comment type="caution">
    <text evidence="4">The sequence shown here is derived from an EMBL/GenBank/DDBJ whole genome shotgun (WGS) entry which is preliminary data.</text>
</comment>
<dbReference type="GO" id="GO:0030544">
    <property type="term" value="F:Hsp70 protein binding"/>
    <property type="evidence" value="ECO:0007669"/>
    <property type="project" value="InterPro"/>
</dbReference>
<dbReference type="PROSITE" id="PS50090">
    <property type="entry name" value="MYB_LIKE"/>
    <property type="match status" value="1"/>
</dbReference>
<dbReference type="PROSITE" id="PS50076">
    <property type="entry name" value="DNAJ_2"/>
    <property type="match status" value="1"/>
</dbReference>
<dbReference type="AlphaFoldDB" id="A0AB34K603"/>
<feature type="compositionally biased region" description="Basic and acidic residues" evidence="1">
    <location>
        <begin position="233"/>
        <end position="294"/>
    </location>
</feature>
<dbReference type="SMART" id="SM00271">
    <property type="entry name" value="DnaJ"/>
    <property type="match status" value="1"/>
</dbReference>
<evidence type="ECO:0000259" key="2">
    <source>
        <dbReference type="PROSITE" id="PS50076"/>
    </source>
</evidence>
<feature type="compositionally biased region" description="Low complexity" evidence="1">
    <location>
        <begin position="529"/>
        <end position="544"/>
    </location>
</feature>
<feature type="region of interest" description="Disordered" evidence="1">
    <location>
        <begin position="233"/>
        <end position="297"/>
    </location>
</feature>
<dbReference type="CDD" id="cd00167">
    <property type="entry name" value="SANT"/>
    <property type="match status" value="1"/>
</dbReference>
<evidence type="ECO:0000259" key="3">
    <source>
        <dbReference type="PROSITE" id="PS50090"/>
    </source>
</evidence>
<evidence type="ECO:0000313" key="4">
    <source>
        <dbReference type="EMBL" id="KAL1528361.1"/>
    </source>
</evidence>
<dbReference type="InterPro" id="IPR018253">
    <property type="entry name" value="DnaJ_domain_CS"/>
</dbReference>
<dbReference type="Gene3D" id="1.10.287.110">
    <property type="entry name" value="DnaJ domain"/>
    <property type="match status" value="1"/>
</dbReference>
<organism evidence="4 5">
    <name type="scientific">Prymnesium parvum</name>
    <name type="common">Toxic golden alga</name>
    <dbReference type="NCBI Taxonomy" id="97485"/>
    <lineage>
        <taxon>Eukaryota</taxon>
        <taxon>Haptista</taxon>
        <taxon>Haptophyta</taxon>
        <taxon>Prymnesiophyceae</taxon>
        <taxon>Prymnesiales</taxon>
        <taxon>Prymnesiaceae</taxon>
        <taxon>Prymnesium</taxon>
    </lineage>
</organism>
<reference evidence="4 5" key="1">
    <citation type="journal article" date="2024" name="Science">
        <title>Giant polyketide synthase enzymes in the biosynthesis of giant marine polyether toxins.</title>
        <authorList>
            <person name="Fallon T.R."/>
            <person name="Shende V.V."/>
            <person name="Wierzbicki I.H."/>
            <person name="Pendleton A.L."/>
            <person name="Watervoot N.F."/>
            <person name="Auber R.P."/>
            <person name="Gonzalez D.J."/>
            <person name="Wisecaver J.H."/>
            <person name="Moore B.S."/>
        </authorList>
    </citation>
    <scope>NUCLEOTIDE SEQUENCE [LARGE SCALE GENOMIC DNA]</scope>
    <source>
        <strain evidence="4 5">12B1</strain>
    </source>
</reference>
<feature type="region of interest" description="Disordered" evidence="1">
    <location>
        <begin position="1"/>
        <end position="36"/>
    </location>
</feature>